<accession>A0A1N7QC15</accession>
<feature type="compositionally biased region" description="Basic and acidic residues" evidence="1">
    <location>
        <begin position="61"/>
        <end position="71"/>
    </location>
</feature>
<organism evidence="2 3">
    <name type="scientific">Thalassolituus maritimus</name>
    <dbReference type="NCBI Taxonomy" id="484498"/>
    <lineage>
        <taxon>Bacteria</taxon>
        <taxon>Pseudomonadati</taxon>
        <taxon>Pseudomonadota</taxon>
        <taxon>Gammaproteobacteria</taxon>
        <taxon>Oceanospirillales</taxon>
        <taxon>Oceanospirillaceae</taxon>
        <taxon>Thalassolituus</taxon>
    </lineage>
</organism>
<proteinExistence type="predicted"/>
<evidence type="ECO:0000256" key="1">
    <source>
        <dbReference type="SAM" id="MobiDB-lite"/>
    </source>
</evidence>
<name>A0A1N7QC15_9GAMM</name>
<keyword evidence="3" id="KW-1185">Reference proteome</keyword>
<sequence>MRQLILAAAIIIAVLSAVWFTQPRLTEDLNNPSDAVTTEDRTVDEANSTTAAPDSASSNAHSDHDHDHDGELPAELEEYIESQRIPASELPITVHGDGKATVHTKKQYSTVMMMVIDEDGTRRMVERQITPEGTLVVPYEENN</sequence>
<feature type="compositionally biased region" description="Low complexity" evidence="1">
    <location>
        <begin position="51"/>
        <end position="60"/>
    </location>
</feature>
<gene>
    <name evidence="2" type="ORF">SAMN05421686_11823</name>
</gene>
<dbReference type="AlphaFoldDB" id="A0A1N7QC15"/>
<reference evidence="3" key="1">
    <citation type="submission" date="2017-01" db="EMBL/GenBank/DDBJ databases">
        <authorList>
            <person name="Varghese N."/>
            <person name="Submissions S."/>
        </authorList>
    </citation>
    <scope>NUCLEOTIDE SEQUENCE [LARGE SCALE GENOMIC DNA]</scope>
    <source>
        <strain evidence="3">DSM 24913</strain>
    </source>
</reference>
<evidence type="ECO:0000313" key="3">
    <source>
        <dbReference type="Proteomes" id="UP000185639"/>
    </source>
</evidence>
<dbReference type="EMBL" id="FTOH01000018">
    <property type="protein sequence ID" value="SIT20279.1"/>
    <property type="molecule type" value="Genomic_DNA"/>
</dbReference>
<dbReference type="STRING" id="484498.SAMN05421686_11823"/>
<dbReference type="Proteomes" id="UP000185639">
    <property type="component" value="Unassembled WGS sequence"/>
</dbReference>
<dbReference type="RefSeq" id="WP_076518216.1">
    <property type="nucleotide sequence ID" value="NZ_FTOH01000018.1"/>
</dbReference>
<feature type="region of interest" description="Disordered" evidence="1">
    <location>
        <begin position="27"/>
        <end position="84"/>
    </location>
</feature>
<protein>
    <submittedName>
        <fullName evidence="2">Uncharacterized protein</fullName>
    </submittedName>
</protein>
<evidence type="ECO:0000313" key="2">
    <source>
        <dbReference type="EMBL" id="SIT20279.1"/>
    </source>
</evidence>